<gene>
    <name evidence="1" type="ORF">SIL87_07165</name>
</gene>
<keyword evidence="2" id="KW-1185">Reference proteome</keyword>
<accession>A0AAW9DP88</accession>
<evidence type="ECO:0000313" key="1">
    <source>
        <dbReference type="EMBL" id="MDX5930540.1"/>
    </source>
</evidence>
<dbReference type="AlphaFoldDB" id="A0AAW9DP88"/>
<name>A0AAW9DP88_ACIAO</name>
<organism evidence="1 2">
    <name type="scientific">Acidiphilium acidophilum</name>
    <name type="common">Thiobacillus acidophilus</name>
    <dbReference type="NCBI Taxonomy" id="76588"/>
    <lineage>
        <taxon>Bacteria</taxon>
        <taxon>Pseudomonadati</taxon>
        <taxon>Pseudomonadota</taxon>
        <taxon>Alphaproteobacteria</taxon>
        <taxon>Acetobacterales</taxon>
        <taxon>Acidocellaceae</taxon>
        <taxon>Acidiphilium</taxon>
    </lineage>
</organism>
<reference evidence="1 2" key="1">
    <citation type="submission" date="2023-11" db="EMBL/GenBank/DDBJ databases">
        <title>MicrobeMod: A computational toolkit for identifying prokaryotic methylation and restriction-modification with nanopore sequencing.</title>
        <authorList>
            <person name="Crits-Christoph A."/>
            <person name="Kang S.C."/>
            <person name="Lee H."/>
            <person name="Ostrov N."/>
        </authorList>
    </citation>
    <scope>NUCLEOTIDE SEQUENCE [LARGE SCALE GENOMIC DNA]</scope>
    <source>
        <strain evidence="1 2">DSMZ 700</strain>
    </source>
</reference>
<comment type="caution">
    <text evidence="1">The sequence shown here is derived from an EMBL/GenBank/DDBJ whole genome shotgun (WGS) entry which is preliminary data.</text>
</comment>
<dbReference type="Proteomes" id="UP001279553">
    <property type="component" value="Unassembled WGS sequence"/>
</dbReference>
<dbReference type="RefSeq" id="WP_319613483.1">
    <property type="nucleotide sequence ID" value="NZ_JAWXYB010000018.1"/>
</dbReference>
<proteinExistence type="predicted"/>
<sequence>MLAPAVVIYDRGQAELVAGLGGILLSPPGFAGFGGCSWWWEIVAGLEVVSLLDCGDGAGRAVEAMRLGLRGVVLERKAANFGVVAGIAAACGVLLLDMAPPALDLAERGADRRLVEWIDRGEHDAGDATGSENSRLV</sequence>
<evidence type="ECO:0000313" key="2">
    <source>
        <dbReference type="Proteomes" id="UP001279553"/>
    </source>
</evidence>
<dbReference type="EMBL" id="JAWXYB010000018">
    <property type="protein sequence ID" value="MDX5930540.1"/>
    <property type="molecule type" value="Genomic_DNA"/>
</dbReference>
<protein>
    <submittedName>
        <fullName evidence="1">Uncharacterized protein</fullName>
    </submittedName>
</protein>